<protein>
    <recommendedName>
        <fullName evidence="3">Periplasmic protein</fullName>
    </recommendedName>
</protein>
<reference evidence="2" key="1">
    <citation type="journal article" date="2019" name="Int. J. Syst. Evol. Microbiol.">
        <title>The Global Catalogue of Microorganisms (GCM) 10K type strain sequencing project: providing services to taxonomists for standard genome sequencing and annotation.</title>
        <authorList>
            <consortium name="The Broad Institute Genomics Platform"/>
            <consortium name="The Broad Institute Genome Sequencing Center for Infectious Disease"/>
            <person name="Wu L."/>
            <person name="Ma J."/>
        </authorList>
    </citation>
    <scope>NUCLEOTIDE SEQUENCE [LARGE SCALE GENOMIC DNA]</scope>
    <source>
        <strain evidence="2">PCU 280</strain>
    </source>
</reference>
<name>A0ABW1UYQ1_9BACL</name>
<organism evidence="1 2">
    <name type="scientific">Paenibacillus septentrionalis</name>
    <dbReference type="NCBI Taxonomy" id="429342"/>
    <lineage>
        <taxon>Bacteria</taxon>
        <taxon>Bacillati</taxon>
        <taxon>Bacillota</taxon>
        <taxon>Bacilli</taxon>
        <taxon>Bacillales</taxon>
        <taxon>Paenibacillaceae</taxon>
        <taxon>Paenibacillus</taxon>
    </lineage>
</organism>
<sequence>MKEKQTKRWSTYESFYVPLGNYKVADIHITRHAVSRWKERVDQRNAHYERIAAFLWDKLKQQNIALYYKGEDDLYMIDDDLVFVAQFDASPNATDLLGEPLHQMNVITFLGKRSEVVELQDIKRYYAWLRHNRRMNLKRNARTTK</sequence>
<evidence type="ECO:0008006" key="3">
    <source>
        <dbReference type="Google" id="ProtNLM"/>
    </source>
</evidence>
<dbReference type="RefSeq" id="WP_379230335.1">
    <property type="nucleotide sequence ID" value="NZ_JBHSTE010000001.1"/>
</dbReference>
<evidence type="ECO:0000313" key="2">
    <source>
        <dbReference type="Proteomes" id="UP001596233"/>
    </source>
</evidence>
<gene>
    <name evidence="1" type="ORF">ACFP56_01445</name>
</gene>
<proteinExistence type="predicted"/>
<evidence type="ECO:0000313" key="1">
    <source>
        <dbReference type="EMBL" id="MFC6331273.1"/>
    </source>
</evidence>
<accession>A0ABW1UYQ1</accession>
<comment type="caution">
    <text evidence="1">The sequence shown here is derived from an EMBL/GenBank/DDBJ whole genome shotgun (WGS) entry which is preliminary data.</text>
</comment>
<dbReference type="Proteomes" id="UP001596233">
    <property type="component" value="Unassembled WGS sequence"/>
</dbReference>
<keyword evidence="2" id="KW-1185">Reference proteome</keyword>
<dbReference type="EMBL" id="JBHSTE010000001">
    <property type="protein sequence ID" value="MFC6331273.1"/>
    <property type="molecule type" value="Genomic_DNA"/>
</dbReference>